<feature type="domain" description="Peptidase C1A papain C-terminal" evidence="3">
    <location>
        <begin position="2"/>
        <end position="83"/>
    </location>
</feature>
<dbReference type="InterPro" id="IPR038765">
    <property type="entry name" value="Papain-like_cys_pep_sf"/>
</dbReference>
<dbReference type="InterPro" id="IPR000668">
    <property type="entry name" value="Peptidase_C1A_C"/>
</dbReference>
<accession>A0A0M0JET2</accession>
<dbReference type="AlphaFoldDB" id="A0A0M0JET2"/>
<dbReference type="GO" id="GO:0008234">
    <property type="term" value="F:cysteine-type peptidase activity"/>
    <property type="evidence" value="ECO:0007669"/>
    <property type="project" value="InterPro"/>
</dbReference>
<evidence type="ECO:0000256" key="1">
    <source>
        <dbReference type="ARBA" id="ARBA00008455"/>
    </source>
</evidence>
<dbReference type="InterPro" id="IPR013128">
    <property type="entry name" value="Peptidase_C1A"/>
</dbReference>
<protein>
    <submittedName>
        <fullName evidence="4">Cathepsin b-like protein</fullName>
    </submittedName>
</protein>
<sequence>MEAGPVETAFTVYSDFEDYDSGIYHHVSGSMAGGHAVKFVGWGVENGVKYWKVQNSWNPFWGEKGYFRIVRGNNEGGIESSVMGSPTGAQWGKKSEMDAANTKMVEA</sequence>
<dbReference type="GO" id="GO:0006508">
    <property type="term" value="P:proteolysis"/>
    <property type="evidence" value="ECO:0007669"/>
    <property type="project" value="InterPro"/>
</dbReference>
<keyword evidence="5" id="KW-1185">Reference proteome</keyword>
<organism evidence="4 5">
    <name type="scientific">Chrysochromulina tobinii</name>
    <dbReference type="NCBI Taxonomy" id="1460289"/>
    <lineage>
        <taxon>Eukaryota</taxon>
        <taxon>Haptista</taxon>
        <taxon>Haptophyta</taxon>
        <taxon>Prymnesiophyceae</taxon>
        <taxon>Prymnesiales</taxon>
        <taxon>Chrysochromulinaceae</taxon>
        <taxon>Chrysochromulina</taxon>
    </lineage>
</organism>
<dbReference type="OrthoDB" id="65740at2759"/>
<proteinExistence type="inferred from homology"/>
<comment type="caution">
    <text evidence="4">The sequence shown here is derived from an EMBL/GenBank/DDBJ whole genome shotgun (WGS) entry which is preliminary data.</text>
</comment>
<dbReference type="SUPFAM" id="SSF54001">
    <property type="entry name" value="Cysteine proteinases"/>
    <property type="match status" value="1"/>
</dbReference>
<gene>
    <name evidence="4" type="ORF">Ctob_002413</name>
</gene>
<evidence type="ECO:0000313" key="4">
    <source>
        <dbReference type="EMBL" id="KOO25094.1"/>
    </source>
</evidence>
<feature type="region of interest" description="Disordered" evidence="2">
    <location>
        <begin position="78"/>
        <end position="107"/>
    </location>
</feature>
<dbReference type="EMBL" id="JWZX01003019">
    <property type="protein sequence ID" value="KOO25094.1"/>
    <property type="molecule type" value="Genomic_DNA"/>
</dbReference>
<evidence type="ECO:0000256" key="2">
    <source>
        <dbReference type="SAM" id="MobiDB-lite"/>
    </source>
</evidence>
<dbReference type="PANTHER" id="PTHR12411">
    <property type="entry name" value="CYSTEINE PROTEASE FAMILY C1-RELATED"/>
    <property type="match status" value="1"/>
</dbReference>
<dbReference type="Gene3D" id="3.90.70.10">
    <property type="entry name" value="Cysteine proteinases"/>
    <property type="match status" value="1"/>
</dbReference>
<dbReference type="Pfam" id="PF00112">
    <property type="entry name" value="Peptidase_C1"/>
    <property type="match status" value="1"/>
</dbReference>
<comment type="similarity">
    <text evidence="1">Belongs to the peptidase C1 family.</text>
</comment>
<name>A0A0M0JET2_9EUKA</name>
<evidence type="ECO:0000259" key="3">
    <source>
        <dbReference type="Pfam" id="PF00112"/>
    </source>
</evidence>
<dbReference type="Proteomes" id="UP000037460">
    <property type="component" value="Unassembled WGS sequence"/>
</dbReference>
<reference evidence="5" key="1">
    <citation type="journal article" date="2015" name="PLoS Genet.">
        <title>Genome Sequence and Transcriptome Analyses of Chrysochromulina tobin: Metabolic Tools for Enhanced Algal Fitness in the Prominent Order Prymnesiales (Haptophyceae).</title>
        <authorList>
            <person name="Hovde B.T."/>
            <person name="Deodato C.R."/>
            <person name="Hunsperger H.M."/>
            <person name="Ryken S.A."/>
            <person name="Yost W."/>
            <person name="Jha R.K."/>
            <person name="Patterson J."/>
            <person name="Monnat R.J. Jr."/>
            <person name="Barlow S.B."/>
            <person name="Starkenburg S.R."/>
            <person name="Cattolico R.A."/>
        </authorList>
    </citation>
    <scope>NUCLEOTIDE SEQUENCE</scope>
    <source>
        <strain evidence="5">CCMP291</strain>
    </source>
</reference>
<evidence type="ECO:0000313" key="5">
    <source>
        <dbReference type="Proteomes" id="UP000037460"/>
    </source>
</evidence>